<dbReference type="InterPro" id="IPR003736">
    <property type="entry name" value="PAAI_dom"/>
</dbReference>
<keyword evidence="5" id="KW-1185">Reference proteome</keyword>
<evidence type="ECO:0000313" key="4">
    <source>
        <dbReference type="EMBL" id="KAF9077945.1"/>
    </source>
</evidence>
<dbReference type="OrthoDB" id="2831072at2759"/>
<evidence type="ECO:0000313" key="5">
    <source>
        <dbReference type="Proteomes" id="UP000772434"/>
    </source>
</evidence>
<dbReference type="NCBIfam" id="TIGR00369">
    <property type="entry name" value="unchar_dom_1"/>
    <property type="match status" value="1"/>
</dbReference>
<evidence type="ECO:0000259" key="3">
    <source>
        <dbReference type="Pfam" id="PF03061"/>
    </source>
</evidence>
<dbReference type="InterPro" id="IPR006683">
    <property type="entry name" value="Thioestr_dom"/>
</dbReference>
<reference evidence="4" key="1">
    <citation type="submission" date="2020-11" db="EMBL/GenBank/DDBJ databases">
        <authorList>
            <consortium name="DOE Joint Genome Institute"/>
            <person name="Ahrendt S."/>
            <person name="Riley R."/>
            <person name="Andreopoulos W."/>
            <person name="Labutti K."/>
            <person name="Pangilinan J."/>
            <person name="Ruiz-Duenas F.J."/>
            <person name="Barrasa J.M."/>
            <person name="Sanchez-Garcia M."/>
            <person name="Camarero S."/>
            <person name="Miyauchi S."/>
            <person name="Serrano A."/>
            <person name="Linde D."/>
            <person name="Babiker R."/>
            <person name="Drula E."/>
            <person name="Ayuso-Fernandez I."/>
            <person name="Pacheco R."/>
            <person name="Padilla G."/>
            <person name="Ferreira P."/>
            <person name="Barriuso J."/>
            <person name="Kellner H."/>
            <person name="Castanera R."/>
            <person name="Alfaro M."/>
            <person name="Ramirez L."/>
            <person name="Pisabarro A.G."/>
            <person name="Kuo A."/>
            <person name="Tritt A."/>
            <person name="Lipzen A."/>
            <person name="He G."/>
            <person name="Yan M."/>
            <person name="Ng V."/>
            <person name="Cullen D."/>
            <person name="Martin F."/>
            <person name="Rosso M.-N."/>
            <person name="Henrissat B."/>
            <person name="Hibbett D."/>
            <person name="Martinez A.T."/>
            <person name="Grigoriev I.V."/>
        </authorList>
    </citation>
    <scope>NUCLEOTIDE SEQUENCE</scope>
    <source>
        <strain evidence="4">AH 40177</strain>
    </source>
</reference>
<gene>
    <name evidence="4" type="ORF">BDP27DRAFT_1379142</name>
</gene>
<comment type="similarity">
    <text evidence="1">Belongs to the thioesterase PaaI family.</text>
</comment>
<comment type="caution">
    <text evidence="4">The sequence shown here is derived from an EMBL/GenBank/DDBJ whole genome shotgun (WGS) entry which is preliminary data.</text>
</comment>
<dbReference type="GO" id="GO:0047617">
    <property type="term" value="F:fatty acyl-CoA hydrolase activity"/>
    <property type="evidence" value="ECO:0007669"/>
    <property type="project" value="InterPro"/>
</dbReference>
<dbReference type="Gene3D" id="3.10.129.10">
    <property type="entry name" value="Hotdog Thioesterase"/>
    <property type="match status" value="1"/>
</dbReference>
<dbReference type="EMBL" id="JADNRY010000002">
    <property type="protein sequence ID" value="KAF9077945.1"/>
    <property type="molecule type" value="Genomic_DNA"/>
</dbReference>
<evidence type="ECO:0000256" key="2">
    <source>
        <dbReference type="ARBA" id="ARBA00022801"/>
    </source>
</evidence>
<evidence type="ECO:0000256" key="1">
    <source>
        <dbReference type="ARBA" id="ARBA00008324"/>
    </source>
</evidence>
<dbReference type="CDD" id="cd03443">
    <property type="entry name" value="PaaI_thioesterase"/>
    <property type="match status" value="1"/>
</dbReference>
<organism evidence="4 5">
    <name type="scientific">Rhodocollybia butyracea</name>
    <dbReference type="NCBI Taxonomy" id="206335"/>
    <lineage>
        <taxon>Eukaryota</taxon>
        <taxon>Fungi</taxon>
        <taxon>Dikarya</taxon>
        <taxon>Basidiomycota</taxon>
        <taxon>Agaricomycotina</taxon>
        <taxon>Agaricomycetes</taxon>
        <taxon>Agaricomycetidae</taxon>
        <taxon>Agaricales</taxon>
        <taxon>Marasmiineae</taxon>
        <taxon>Omphalotaceae</taxon>
        <taxon>Rhodocollybia</taxon>
    </lineage>
</organism>
<dbReference type="PANTHER" id="PTHR21660:SF1">
    <property type="entry name" value="ACYL-COENZYME A THIOESTERASE 13"/>
    <property type="match status" value="1"/>
</dbReference>
<dbReference type="Pfam" id="PF03061">
    <property type="entry name" value="4HBT"/>
    <property type="match status" value="1"/>
</dbReference>
<keyword evidence="2" id="KW-0378">Hydrolase</keyword>
<feature type="domain" description="Thioesterase" evidence="3">
    <location>
        <begin position="86"/>
        <end position="164"/>
    </location>
</feature>
<dbReference type="SUPFAM" id="SSF54637">
    <property type="entry name" value="Thioesterase/thiol ester dehydrase-isomerase"/>
    <property type="match status" value="1"/>
</dbReference>
<name>A0A9P5QAC6_9AGAR</name>
<proteinExistence type="inferred from homology"/>
<dbReference type="InterPro" id="IPR029069">
    <property type="entry name" value="HotDog_dom_sf"/>
</dbReference>
<dbReference type="InterPro" id="IPR039298">
    <property type="entry name" value="ACOT13"/>
</dbReference>
<dbReference type="PANTHER" id="PTHR21660">
    <property type="entry name" value="THIOESTERASE SUPERFAMILY MEMBER-RELATED"/>
    <property type="match status" value="1"/>
</dbReference>
<protein>
    <recommendedName>
        <fullName evidence="3">Thioesterase domain-containing protein</fullName>
    </recommendedName>
</protein>
<accession>A0A9P5QAC6</accession>
<sequence>MPSQDPASILGNASNDIKALLVDPRFSFNTLIEGSGQFYTTFAEGVVERIRISEVSLTHKVAERLNEEARVVCSIRVEEDMINSWGALHGGCSALLVDLCSTLSIAALQMHLTGKPIITVSQAINLVFHASAFLGEELKIINTSMTVGRRAVSAQTEIWSATNHRLVVSGVHVKMTPTRKPTMLTKL</sequence>
<dbReference type="AlphaFoldDB" id="A0A9P5QAC6"/>
<dbReference type="Proteomes" id="UP000772434">
    <property type="component" value="Unassembled WGS sequence"/>
</dbReference>